<dbReference type="Proteomes" id="UP000178977">
    <property type="component" value="Unassembled WGS sequence"/>
</dbReference>
<dbReference type="InterPro" id="IPR003737">
    <property type="entry name" value="GlcNAc_PI_deacetylase-related"/>
</dbReference>
<comment type="caution">
    <text evidence="1">The sequence shown here is derived from an EMBL/GenBank/DDBJ whole genome shotgun (WGS) entry which is preliminary data.</text>
</comment>
<dbReference type="SUPFAM" id="SSF102588">
    <property type="entry name" value="LmbE-like"/>
    <property type="match status" value="1"/>
</dbReference>
<dbReference type="EMBL" id="MHQT01000040">
    <property type="protein sequence ID" value="OHA08432.1"/>
    <property type="molecule type" value="Genomic_DNA"/>
</dbReference>
<dbReference type="GO" id="GO:0016811">
    <property type="term" value="F:hydrolase activity, acting on carbon-nitrogen (but not peptide) bonds, in linear amides"/>
    <property type="evidence" value="ECO:0007669"/>
    <property type="project" value="TreeGrafter"/>
</dbReference>
<accession>A0A1G2LCB7</accession>
<sequence length="244" mass="27744">MRLRRKSVLCVFAHPDDEAFGPGGTIAKLAKRHRVYLLAATKGQAGKDRGRRATRDLARRRATELRASAKILGVRKVFFLGFADGALSNNLYHRLAASIERYARRFRPEVFMTHEPRGGSGHLDHIAVSMAVSYVFERLPFVRALLYSCLRAERARALRKGYFIYVPPGYRRSEIDLRVDTRDVWEQRVEAMQAHASQSHDLKRILRFAERFPKEENFLVLLKGARAGLGRAARGAAARRMLGL</sequence>
<dbReference type="STRING" id="1802281.A3A44_00805"/>
<gene>
    <name evidence="1" type="ORF">A3A44_00805</name>
</gene>
<evidence type="ECO:0000313" key="1">
    <source>
        <dbReference type="EMBL" id="OHA08432.1"/>
    </source>
</evidence>
<proteinExistence type="predicted"/>
<dbReference type="PANTHER" id="PTHR12993:SF11">
    <property type="entry name" value="N-ACETYLGLUCOSAMINYL-PHOSPHATIDYLINOSITOL DE-N-ACETYLASE"/>
    <property type="match status" value="1"/>
</dbReference>
<dbReference type="PANTHER" id="PTHR12993">
    <property type="entry name" value="N-ACETYLGLUCOSAMINYL-PHOSPHATIDYLINOSITOL DE-N-ACETYLASE-RELATED"/>
    <property type="match status" value="1"/>
</dbReference>
<dbReference type="InterPro" id="IPR024078">
    <property type="entry name" value="LmbE-like_dom_sf"/>
</dbReference>
<dbReference type="AlphaFoldDB" id="A0A1G2LCB7"/>
<protein>
    <recommendedName>
        <fullName evidence="3">GlcNAc-PI de-N-acetylase</fullName>
    </recommendedName>
</protein>
<dbReference type="Pfam" id="PF02585">
    <property type="entry name" value="PIG-L"/>
    <property type="match status" value="1"/>
</dbReference>
<organism evidence="1 2">
    <name type="scientific">Candidatus Sungbacteria bacterium RIFCSPLOWO2_01_FULL_60_25</name>
    <dbReference type="NCBI Taxonomy" id="1802281"/>
    <lineage>
        <taxon>Bacteria</taxon>
        <taxon>Candidatus Sungiibacteriota</taxon>
    </lineage>
</organism>
<dbReference type="Gene3D" id="3.40.50.10320">
    <property type="entry name" value="LmbE-like"/>
    <property type="match status" value="1"/>
</dbReference>
<evidence type="ECO:0008006" key="3">
    <source>
        <dbReference type="Google" id="ProtNLM"/>
    </source>
</evidence>
<reference evidence="1 2" key="1">
    <citation type="journal article" date="2016" name="Nat. Commun.">
        <title>Thousands of microbial genomes shed light on interconnected biogeochemical processes in an aquifer system.</title>
        <authorList>
            <person name="Anantharaman K."/>
            <person name="Brown C.T."/>
            <person name="Hug L.A."/>
            <person name="Sharon I."/>
            <person name="Castelle C.J."/>
            <person name="Probst A.J."/>
            <person name="Thomas B.C."/>
            <person name="Singh A."/>
            <person name="Wilkins M.J."/>
            <person name="Karaoz U."/>
            <person name="Brodie E.L."/>
            <person name="Williams K.H."/>
            <person name="Hubbard S.S."/>
            <person name="Banfield J.F."/>
        </authorList>
    </citation>
    <scope>NUCLEOTIDE SEQUENCE [LARGE SCALE GENOMIC DNA]</scope>
</reference>
<name>A0A1G2LCB7_9BACT</name>
<evidence type="ECO:0000313" key="2">
    <source>
        <dbReference type="Proteomes" id="UP000178977"/>
    </source>
</evidence>